<keyword evidence="3" id="KW-1185">Reference proteome</keyword>
<keyword evidence="1" id="KW-0812">Transmembrane</keyword>
<feature type="transmembrane region" description="Helical" evidence="1">
    <location>
        <begin position="13"/>
        <end position="36"/>
    </location>
</feature>
<dbReference type="RefSeq" id="WP_208881574.1">
    <property type="nucleotide sequence ID" value="NZ_CP031320.1"/>
</dbReference>
<accession>A0A345XUV3</accession>
<reference evidence="2 3" key="1">
    <citation type="submission" date="2018-07" db="EMBL/GenBank/DDBJ databases">
        <title>Draft genome of the type strain Streptomyces armeniacus ATCC 15676.</title>
        <authorList>
            <person name="Labana P."/>
            <person name="Gosse J.T."/>
            <person name="Boddy C.N."/>
        </authorList>
    </citation>
    <scope>NUCLEOTIDE SEQUENCE [LARGE SCALE GENOMIC DNA]</scope>
    <source>
        <strain evidence="2 3">ATCC 15676</strain>
    </source>
</reference>
<evidence type="ECO:0000313" key="3">
    <source>
        <dbReference type="Proteomes" id="UP000254425"/>
    </source>
</evidence>
<dbReference type="Proteomes" id="UP000254425">
    <property type="component" value="Chromosome"/>
</dbReference>
<name>A0A345XUV3_9ACTN</name>
<evidence type="ECO:0000313" key="2">
    <source>
        <dbReference type="EMBL" id="AXK35419.1"/>
    </source>
</evidence>
<keyword evidence="1" id="KW-1133">Transmembrane helix</keyword>
<gene>
    <name evidence="2" type="ORF">DVA86_24980</name>
</gene>
<protein>
    <submittedName>
        <fullName evidence="2">Uncharacterized protein</fullName>
    </submittedName>
</protein>
<organism evidence="2 3">
    <name type="scientific">Streptomyces armeniacus</name>
    <dbReference type="NCBI Taxonomy" id="83291"/>
    <lineage>
        <taxon>Bacteria</taxon>
        <taxon>Bacillati</taxon>
        <taxon>Actinomycetota</taxon>
        <taxon>Actinomycetes</taxon>
        <taxon>Kitasatosporales</taxon>
        <taxon>Streptomycetaceae</taxon>
        <taxon>Streptomyces</taxon>
    </lineage>
</organism>
<dbReference type="KEGG" id="sarm:DVA86_24980"/>
<dbReference type="AlphaFoldDB" id="A0A345XUV3"/>
<dbReference type="EMBL" id="CP031320">
    <property type="protein sequence ID" value="AXK35419.1"/>
    <property type="molecule type" value="Genomic_DNA"/>
</dbReference>
<evidence type="ECO:0000256" key="1">
    <source>
        <dbReference type="SAM" id="Phobius"/>
    </source>
</evidence>
<keyword evidence="1" id="KW-0472">Membrane</keyword>
<sequence>MAALVRTNLLIELLFQVAVDLAVTIGWHGAMVVTLITVLARGLRRNPMPQNLVCVTSVLLVLMLIADRQ</sequence>
<proteinExistence type="predicted"/>
<feature type="transmembrane region" description="Helical" evidence="1">
    <location>
        <begin position="48"/>
        <end position="66"/>
    </location>
</feature>